<name>A0ABV5Y679_ARTRM</name>
<proteinExistence type="predicted"/>
<organism evidence="1 2">
    <name type="scientific">Arthrobacter ramosus</name>
    <dbReference type="NCBI Taxonomy" id="1672"/>
    <lineage>
        <taxon>Bacteria</taxon>
        <taxon>Bacillati</taxon>
        <taxon>Actinomycetota</taxon>
        <taxon>Actinomycetes</taxon>
        <taxon>Micrococcales</taxon>
        <taxon>Micrococcaceae</taxon>
        <taxon>Arthrobacter</taxon>
    </lineage>
</organism>
<sequence length="173" mass="19179">MSEINESLERARAAVRFALSHPPSRLFAVYTQEDEARPTERFAGLLRLYPTLEPLLPREGKEVVCSREGLERLDEAIRNRSYPAGDVDDFSRDVALYYADTVLAAFPGAFWIVEPGRLPRVQVPGGHYIDMFQIAADRIHAAEPFLCKTYDRVIQMPEAGGGSAKNPAPGSGT</sequence>
<protein>
    <submittedName>
        <fullName evidence="1">Uncharacterized protein</fullName>
    </submittedName>
</protein>
<accession>A0ABV5Y679</accession>
<gene>
    <name evidence="1" type="ORF">ACFFP1_20970</name>
</gene>
<comment type="caution">
    <text evidence="1">The sequence shown here is derived from an EMBL/GenBank/DDBJ whole genome shotgun (WGS) entry which is preliminary data.</text>
</comment>
<dbReference type="EMBL" id="JBHMBC010000039">
    <property type="protein sequence ID" value="MFB9821950.1"/>
    <property type="molecule type" value="Genomic_DNA"/>
</dbReference>
<evidence type="ECO:0000313" key="1">
    <source>
        <dbReference type="EMBL" id="MFB9821950.1"/>
    </source>
</evidence>
<reference evidence="1 2" key="1">
    <citation type="submission" date="2024-09" db="EMBL/GenBank/DDBJ databases">
        <authorList>
            <person name="Sun Q."/>
            <person name="Mori K."/>
        </authorList>
    </citation>
    <scope>NUCLEOTIDE SEQUENCE [LARGE SCALE GENOMIC DNA]</scope>
    <source>
        <strain evidence="1 2">JCM 1334</strain>
    </source>
</reference>
<evidence type="ECO:0000313" key="2">
    <source>
        <dbReference type="Proteomes" id="UP001589702"/>
    </source>
</evidence>
<dbReference type="Proteomes" id="UP001589702">
    <property type="component" value="Unassembled WGS sequence"/>
</dbReference>
<dbReference type="RefSeq" id="WP_234750375.1">
    <property type="nucleotide sequence ID" value="NZ_BAAAWN010000001.1"/>
</dbReference>
<keyword evidence="2" id="KW-1185">Reference proteome</keyword>